<evidence type="ECO:0000313" key="3">
    <source>
        <dbReference type="Proteomes" id="UP000022447"/>
    </source>
</evidence>
<dbReference type="Proteomes" id="UP000022447">
    <property type="component" value="Unassembled WGS sequence"/>
</dbReference>
<dbReference type="Gene3D" id="3.30.450.40">
    <property type="match status" value="1"/>
</dbReference>
<comment type="caution">
    <text evidence="2">The sequence shown here is derived from an EMBL/GenBank/DDBJ whole genome shotgun (WGS) entry which is preliminary data.</text>
</comment>
<dbReference type="SUPFAM" id="SSF55781">
    <property type="entry name" value="GAF domain-like"/>
    <property type="match status" value="1"/>
</dbReference>
<dbReference type="EMBL" id="JALZ01000004">
    <property type="protein sequence ID" value="ETX15702.1"/>
    <property type="molecule type" value="Genomic_DNA"/>
</dbReference>
<keyword evidence="3" id="KW-1185">Reference proteome</keyword>
<dbReference type="AlphaFoldDB" id="X7EIE1"/>
<dbReference type="InterPro" id="IPR029016">
    <property type="entry name" value="GAF-like_dom_sf"/>
</dbReference>
<feature type="domain" description="GAF" evidence="1">
    <location>
        <begin position="12"/>
        <end position="137"/>
    </location>
</feature>
<evidence type="ECO:0000313" key="2">
    <source>
        <dbReference type="EMBL" id="ETX15702.1"/>
    </source>
</evidence>
<reference evidence="2 3" key="1">
    <citation type="submission" date="2014-01" db="EMBL/GenBank/DDBJ databases">
        <title>Roseivivax halodurans JCM 10272 Genome Sequencing.</title>
        <authorList>
            <person name="Lai Q."/>
            <person name="Li G."/>
            <person name="Shao Z."/>
        </authorList>
    </citation>
    <scope>NUCLEOTIDE SEQUENCE [LARGE SCALE GENOMIC DNA]</scope>
    <source>
        <strain evidence="2 3">JCM 10272</strain>
    </source>
</reference>
<proteinExistence type="predicted"/>
<dbReference type="RefSeq" id="WP_037259930.1">
    <property type="nucleotide sequence ID" value="NZ_JALZ01000004.1"/>
</dbReference>
<gene>
    <name evidence="2" type="ORF">OCH239_14655</name>
</gene>
<dbReference type="OrthoDB" id="9816309at2"/>
<dbReference type="STRING" id="1449350.OCH239_14655"/>
<dbReference type="Pfam" id="PF01590">
    <property type="entry name" value="GAF"/>
    <property type="match status" value="1"/>
</dbReference>
<name>X7EIE1_9RHOB</name>
<protein>
    <recommendedName>
        <fullName evidence="1">GAF domain-containing protein</fullName>
    </recommendedName>
</protein>
<accession>X7EIE1</accession>
<evidence type="ECO:0000259" key="1">
    <source>
        <dbReference type="Pfam" id="PF01590"/>
    </source>
</evidence>
<organism evidence="2 3">
    <name type="scientific">Roseivivax halodurans JCM 10272</name>
    <dbReference type="NCBI Taxonomy" id="1449350"/>
    <lineage>
        <taxon>Bacteria</taxon>
        <taxon>Pseudomonadati</taxon>
        <taxon>Pseudomonadota</taxon>
        <taxon>Alphaproteobacteria</taxon>
        <taxon>Rhodobacterales</taxon>
        <taxon>Roseobacteraceae</taxon>
        <taxon>Roseivivax</taxon>
    </lineage>
</organism>
<dbReference type="InterPro" id="IPR003018">
    <property type="entry name" value="GAF"/>
</dbReference>
<sequence>MRDLGSTTSHREIVAYLRSMLDVFFVFSTEIVGDRLYVRSKDCAIEDRTGIKDRAVPLELTICRHTLALARPLVIDDTHAHPLVKGSHALDALGVAAYLGVPVFSGGQQLPRTLCALHVRPRRWLDEEIRMMVDAGAHSASMPF</sequence>
<dbReference type="eggNOG" id="COG2203">
    <property type="taxonomic scope" value="Bacteria"/>
</dbReference>